<gene>
    <name evidence="2" type="ORF">FB388_6052</name>
</gene>
<feature type="region of interest" description="Disordered" evidence="1">
    <location>
        <begin position="56"/>
        <end position="80"/>
    </location>
</feature>
<dbReference type="EMBL" id="VFPH01000002">
    <property type="protein sequence ID" value="TQM38808.1"/>
    <property type="molecule type" value="Genomic_DNA"/>
</dbReference>
<sequence>MWAFLSARLRWWLILAIAAPLLGWVLGRIGDLIESRRGPNTLSKVLQTCRGWLQRRSRGPLASRRAGDPAGVRDAGAPAR</sequence>
<accession>A0A543FYA1</accession>
<dbReference type="RefSeq" id="WP_142105431.1">
    <property type="nucleotide sequence ID" value="NZ_VFPH01000002.1"/>
</dbReference>
<dbReference type="AlphaFoldDB" id="A0A543FYA1"/>
<keyword evidence="3" id="KW-1185">Reference proteome</keyword>
<evidence type="ECO:0000313" key="2">
    <source>
        <dbReference type="EMBL" id="TQM38808.1"/>
    </source>
</evidence>
<name>A0A543FYA1_9PSEU</name>
<evidence type="ECO:0000313" key="3">
    <source>
        <dbReference type="Proteomes" id="UP000319818"/>
    </source>
</evidence>
<dbReference type="OrthoDB" id="4871678at2"/>
<evidence type="ECO:0000256" key="1">
    <source>
        <dbReference type="SAM" id="MobiDB-lite"/>
    </source>
</evidence>
<dbReference type="Proteomes" id="UP000319818">
    <property type="component" value="Unassembled WGS sequence"/>
</dbReference>
<protein>
    <submittedName>
        <fullName evidence="2">Uncharacterized protein</fullName>
    </submittedName>
</protein>
<comment type="caution">
    <text evidence="2">The sequence shown here is derived from an EMBL/GenBank/DDBJ whole genome shotgun (WGS) entry which is preliminary data.</text>
</comment>
<reference evidence="2 3" key="1">
    <citation type="submission" date="2019-06" db="EMBL/GenBank/DDBJ databases">
        <title>Sequencing the genomes of 1000 actinobacteria strains.</title>
        <authorList>
            <person name="Klenk H.-P."/>
        </authorList>
    </citation>
    <scope>NUCLEOTIDE SEQUENCE [LARGE SCALE GENOMIC DNA]</scope>
    <source>
        <strain evidence="2 3">DSM 45511</strain>
    </source>
</reference>
<proteinExistence type="predicted"/>
<organism evidence="2 3">
    <name type="scientific">Pseudonocardia cypriaca</name>
    <dbReference type="NCBI Taxonomy" id="882449"/>
    <lineage>
        <taxon>Bacteria</taxon>
        <taxon>Bacillati</taxon>
        <taxon>Actinomycetota</taxon>
        <taxon>Actinomycetes</taxon>
        <taxon>Pseudonocardiales</taxon>
        <taxon>Pseudonocardiaceae</taxon>
        <taxon>Pseudonocardia</taxon>
    </lineage>
</organism>